<evidence type="ECO:0000256" key="1">
    <source>
        <dbReference type="SAM" id="Phobius"/>
    </source>
</evidence>
<keyword evidence="1" id="KW-0812">Transmembrane</keyword>
<dbReference type="RefSeq" id="WP_258568379.1">
    <property type="nucleotide sequence ID" value="NZ_CP092900.1"/>
</dbReference>
<protein>
    <submittedName>
        <fullName evidence="2">Uncharacterized protein</fullName>
    </submittedName>
</protein>
<feature type="transmembrane region" description="Helical" evidence="1">
    <location>
        <begin position="91"/>
        <end position="113"/>
    </location>
</feature>
<accession>A0ABY5DLD6</accession>
<reference evidence="2 3" key="1">
    <citation type="journal article" date="2022" name="Nat. Microbiol.">
        <title>The microbiome of a bacterivorous marine choanoflagellate contains a resource-demanding obligate bacterial associate.</title>
        <authorList>
            <person name="Needham D.M."/>
            <person name="Poirier C."/>
            <person name="Bachy C."/>
            <person name="George E.E."/>
            <person name="Wilken S."/>
            <person name="Yung C.C.M."/>
            <person name="Limardo A.J."/>
            <person name="Morando M."/>
            <person name="Sudek L."/>
            <person name="Malmstrom R.R."/>
            <person name="Keeling P.J."/>
            <person name="Santoro A.E."/>
            <person name="Worden A.Z."/>
        </authorList>
    </citation>
    <scope>NUCLEOTIDE SEQUENCE [LARGE SCALE GENOMIC DNA]</scope>
    <source>
        <strain evidence="2 3">Comchoano-1</strain>
    </source>
</reference>
<feature type="transmembrane region" description="Helical" evidence="1">
    <location>
        <begin position="198"/>
        <end position="219"/>
    </location>
</feature>
<dbReference type="Proteomes" id="UP001055955">
    <property type="component" value="Chromosome"/>
</dbReference>
<keyword evidence="1" id="KW-1133">Transmembrane helix</keyword>
<feature type="transmembrane region" description="Helical" evidence="1">
    <location>
        <begin position="119"/>
        <end position="140"/>
    </location>
</feature>
<evidence type="ECO:0000313" key="2">
    <source>
        <dbReference type="EMBL" id="UTC24595.1"/>
    </source>
</evidence>
<evidence type="ECO:0000313" key="3">
    <source>
        <dbReference type="Proteomes" id="UP001055955"/>
    </source>
</evidence>
<sequence>MNDLLKMFYGLLPGKSDERVSRLNVWGLYTNSSLKRLYCDYAFSAYAMYSNIAYILPFLIHKRGWAPFIAAFFMMQVLFVPYLLKILRYPIMVIASLFYMPITGNFRMLGLWFEDIAEIIVVQVEYVTIIPRLLTGIYFLEGVVDRYASSMNRNQSFQLEYVWLLLSPLTLIKSGVQLAVSPLYMLALLFYNYSAIPFFLQLTIKNVYVSLFGPVLFLLEGLKALFEGKQTVPVYSSKPYRIDELVRIAQHTINQLSGLISFDHLSSEMSVGKSGPVA</sequence>
<feature type="transmembrane region" description="Helical" evidence="1">
    <location>
        <begin position="65"/>
        <end position="84"/>
    </location>
</feature>
<dbReference type="EMBL" id="CP092900">
    <property type="protein sequence ID" value="UTC24595.1"/>
    <property type="molecule type" value="Genomic_DNA"/>
</dbReference>
<name>A0ABY5DLD6_9GAMM</name>
<feature type="transmembrane region" description="Helical" evidence="1">
    <location>
        <begin position="41"/>
        <end position="59"/>
    </location>
</feature>
<keyword evidence="1" id="KW-0472">Membrane</keyword>
<gene>
    <name evidence="2" type="ORF">MMH89_00240</name>
</gene>
<keyword evidence="3" id="KW-1185">Reference proteome</keyword>
<feature type="transmembrane region" description="Helical" evidence="1">
    <location>
        <begin position="161"/>
        <end position="186"/>
    </location>
</feature>
<proteinExistence type="predicted"/>
<organism evidence="2 3">
    <name type="scientific">Candidatus Comchoanobacter bicostacola</name>
    <dbReference type="NCBI Taxonomy" id="2919598"/>
    <lineage>
        <taxon>Bacteria</taxon>
        <taxon>Pseudomonadati</taxon>
        <taxon>Pseudomonadota</taxon>
        <taxon>Gammaproteobacteria</taxon>
        <taxon>Candidatus Comchoanobacterales</taxon>
        <taxon>Candidatus Comchoanobacteraceae</taxon>
        <taxon>Candidatus Comchoanobacter</taxon>
    </lineage>
</organism>